<sequence length="485" mass="53947">MASLFTFLPIILLALICLRLLANWRKLSKAPGPTFAGCSDLWRAYQQCKGRLREKILDLHAQHGPIVRYGVKSISISDPEIIAIVYGSRAGFVTADSYKVLVGIQNGKEVPSLVSTADETRHGALRRSVANAFTPTAVLDYEKWIDATIEELLITVSKKKTFDLSSMTLWYTMDAAGRFAFGEPLGCLQVEGDVGDSIQLVRDRFNHWGWWSSLPQLEKLLYRNPISIRQSRTPSRMAAKALAKLKERTGESKDNTGYTDLLQRFLEASKDHPQLDTPGIIGMLMSTISGAGDTTASTVVAVIFNLMKNPESLKKLEDELLQANLPAIPEFAQVSKLPYLNAVVKEGMRLFTVSTWPMERLVPAGGVTIVGMFFPEGTTVGCLPLAVHHNSKVFGEDAHIYRPERWLTSDREQLRQMEAAHMGFSRGRRNCMGQNIAVLQMKKVIPALLMKFKLSLSDPEASLEADYSPAVAYLKPLYVTSQPKR</sequence>
<evidence type="ECO:0000313" key="2">
    <source>
        <dbReference type="Proteomes" id="UP001497700"/>
    </source>
</evidence>
<keyword evidence="2" id="KW-1185">Reference proteome</keyword>
<evidence type="ECO:0000313" key="1">
    <source>
        <dbReference type="EMBL" id="KAI4865954.1"/>
    </source>
</evidence>
<accession>A0ACB9Z3E3</accession>
<dbReference type="Proteomes" id="UP001497700">
    <property type="component" value="Unassembled WGS sequence"/>
</dbReference>
<comment type="caution">
    <text evidence="1">The sequence shown here is derived from an EMBL/GenBank/DDBJ whole genome shotgun (WGS) entry which is preliminary data.</text>
</comment>
<dbReference type="EMBL" id="MU393465">
    <property type="protein sequence ID" value="KAI4865954.1"/>
    <property type="molecule type" value="Genomic_DNA"/>
</dbReference>
<reference evidence="1 2" key="1">
    <citation type="journal article" date="2022" name="New Phytol.">
        <title>Ecological generalism drives hyperdiversity of secondary metabolite gene clusters in xylarialean endophytes.</title>
        <authorList>
            <person name="Franco M.E.E."/>
            <person name="Wisecaver J.H."/>
            <person name="Arnold A.E."/>
            <person name="Ju Y.M."/>
            <person name="Slot J.C."/>
            <person name="Ahrendt S."/>
            <person name="Moore L.P."/>
            <person name="Eastman K.E."/>
            <person name="Scott K."/>
            <person name="Konkel Z."/>
            <person name="Mondo S.J."/>
            <person name="Kuo A."/>
            <person name="Hayes R.D."/>
            <person name="Haridas S."/>
            <person name="Andreopoulos B."/>
            <person name="Riley R."/>
            <person name="LaButti K."/>
            <person name="Pangilinan J."/>
            <person name="Lipzen A."/>
            <person name="Amirebrahimi M."/>
            <person name="Yan J."/>
            <person name="Adam C."/>
            <person name="Keymanesh K."/>
            <person name="Ng V."/>
            <person name="Louie K."/>
            <person name="Northen T."/>
            <person name="Drula E."/>
            <person name="Henrissat B."/>
            <person name="Hsieh H.M."/>
            <person name="Youens-Clark K."/>
            <person name="Lutzoni F."/>
            <person name="Miadlikowska J."/>
            <person name="Eastwood D.C."/>
            <person name="Hamelin R.C."/>
            <person name="Grigoriev I.V."/>
            <person name="U'Ren J.M."/>
        </authorList>
    </citation>
    <scope>NUCLEOTIDE SEQUENCE [LARGE SCALE GENOMIC DNA]</scope>
    <source>
        <strain evidence="1 2">CBS 119005</strain>
    </source>
</reference>
<name>A0ACB9Z3E3_9PEZI</name>
<organism evidence="1 2">
    <name type="scientific">Hypoxylon rubiginosum</name>
    <dbReference type="NCBI Taxonomy" id="110542"/>
    <lineage>
        <taxon>Eukaryota</taxon>
        <taxon>Fungi</taxon>
        <taxon>Dikarya</taxon>
        <taxon>Ascomycota</taxon>
        <taxon>Pezizomycotina</taxon>
        <taxon>Sordariomycetes</taxon>
        <taxon>Xylariomycetidae</taxon>
        <taxon>Xylariales</taxon>
        <taxon>Hypoxylaceae</taxon>
        <taxon>Hypoxylon</taxon>
    </lineage>
</organism>
<protein>
    <submittedName>
        <fullName evidence="1">Cytochrome P450</fullName>
    </submittedName>
</protein>
<gene>
    <name evidence="1" type="ORF">F4820DRAFT_469318</name>
</gene>
<proteinExistence type="predicted"/>